<dbReference type="Proteomes" id="UP000288972">
    <property type="component" value="Chromosome"/>
</dbReference>
<feature type="region of interest" description="Disordered" evidence="1">
    <location>
        <begin position="56"/>
        <end position="79"/>
    </location>
</feature>
<evidence type="ECO:0000313" key="3">
    <source>
        <dbReference type="Proteomes" id="UP000288972"/>
    </source>
</evidence>
<gene>
    <name evidence="2" type="ORF">XH91_27625</name>
</gene>
<dbReference type="AlphaFoldDB" id="A0AAE5X4T0"/>
<reference evidence="2 3" key="1">
    <citation type="submission" date="2018-06" db="EMBL/GenBank/DDBJ databases">
        <title>Comparative genomics of rhizobia nodulating Arachis hypogaea in China.</title>
        <authorList>
            <person name="Li Y."/>
        </authorList>
    </citation>
    <scope>NUCLEOTIDE SEQUENCE [LARGE SCALE GENOMIC DNA]</scope>
    <source>
        <strain evidence="2 3">CCBAU 51670</strain>
    </source>
</reference>
<evidence type="ECO:0000313" key="2">
    <source>
        <dbReference type="EMBL" id="QAU48750.1"/>
    </source>
</evidence>
<evidence type="ECO:0000256" key="1">
    <source>
        <dbReference type="SAM" id="MobiDB-lite"/>
    </source>
</evidence>
<organism evidence="2 3">
    <name type="scientific">Bradyrhizobium guangzhouense</name>
    <dbReference type="NCBI Taxonomy" id="1325095"/>
    <lineage>
        <taxon>Bacteria</taxon>
        <taxon>Pseudomonadati</taxon>
        <taxon>Pseudomonadota</taxon>
        <taxon>Alphaproteobacteria</taxon>
        <taxon>Hyphomicrobiales</taxon>
        <taxon>Nitrobacteraceae</taxon>
        <taxon>Bradyrhizobium</taxon>
    </lineage>
</organism>
<protein>
    <submittedName>
        <fullName evidence="2">Uncharacterized protein</fullName>
    </submittedName>
</protein>
<sequence length="79" mass="8946">MWIIWFTDTHTQIVEGPLIPMLVRSTLISGRYVAEFLAFAIKRKVQKTDQTNEYLAGEQGGYDNNSKHSNGDIQSLKAC</sequence>
<accession>A0AAE5X4T0</accession>
<proteinExistence type="predicted"/>
<dbReference type="KEGG" id="bgz:XH91_27625"/>
<name>A0AAE5X4T0_9BRAD</name>
<dbReference type="EMBL" id="CP030053">
    <property type="protein sequence ID" value="QAU48750.1"/>
    <property type="molecule type" value="Genomic_DNA"/>
</dbReference>